<evidence type="ECO:0000313" key="2">
    <source>
        <dbReference type="EnsemblPlants" id="KQJ87015"/>
    </source>
</evidence>
<dbReference type="PANTHER" id="PTHR34065">
    <property type="entry name" value="CELL DIVISION CONTROL PROTEIN 14"/>
    <property type="match status" value="1"/>
</dbReference>
<reference evidence="1" key="2">
    <citation type="submission" date="2017-06" db="EMBL/GenBank/DDBJ databases">
        <title>WGS assembly of Brachypodium distachyon.</title>
        <authorList>
            <consortium name="The International Brachypodium Initiative"/>
            <person name="Lucas S."/>
            <person name="Harmon-Smith M."/>
            <person name="Lail K."/>
            <person name="Tice H."/>
            <person name="Grimwood J."/>
            <person name="Bruce D."/>
            <person name="Barry K."/>
            <person name="Shu S."/>
            <person name="Lindquist E."/>
            <person name="Wang M."/>
            <person name="Pitluck S."/>
            <person name="Vogel J.P."/>
            <person name="Garvin D.F."/>
            <person name="Mockler T.C."/>
            <person name="Schmutz J."/>
            <person name="Rokhsar D."/>
            <person name="Bevan M.W."/>
        </authorList>
    </citation>
    <scope>NUCLEOTIDE SEQUENCE</scope>
    <source>
        <strain evidence="1">Bd21</strain>
    </source>
</reference>
<dbReference type="ExpressionAtlas" id="A0A0Q3EGZ1">
    <property type="expression patterns" value="baseline and differential"/>
</dbReference>
<dbReference type="RefSeq" id="XP_010237352.1">
    <property type="nucleotide sequence ID" value="XM_010239050.3"/>
</dbReference>
<dbReference type="Gramene" id="KQJ87015">
    <property type="protein sequence ID" value="KQJ87015"/>
    <property type="gene ID" value="BRADI_4g09013v3"/>
</dbReference>
<dbReference type="EnsemblPlants" id="KQJ87015">
    <property type="protein sequence ID" value="KQJ87015"/>
    <property type="gene ID" value="BRADI_4g09013v3"/>
</dbReference>
<organism evidence="1">
    <name type="scientific">Brachypodium distachyon</name>
    <name type="common">Purple false brome</name>
    <name type="synonym">Trachynia distachya</name>
    <dbReference type="NCBI Taxonomy" id="15368"/>
    <lineage>
        <taxon>Eukaryota</taxon>
        <taxon>Viridiplantae</taxon>
        <taxon>Streptophyta</taxon>
        <taxon>Embryophyta</taxon>
        <taxon>Tracheophyta</taxon>
        <taxon>Spermatophyta</taxon>
        <taxon>Magnoliopsida</taxon>
        <taxon>Liliopsida</taxon>
        <taxon>Poales</taxon>
        <taxon>Poaceae</taxon>
        <taxon>BOP clade</taxon>
        <taxon>Pooideae</taxon>
        <taxon>Stipodae</taxon>
        <taxon>Brachypodieae</taxon>
        <taxon>Brachypodium</taxon>
    </lineage>
</organism>
<keyword evidence="3" id="KW-1185">Reference proteome</keyword>
<proteinExistence type="predicted"/>
<dbReference type="AlphaFoldDB" id="A0A0Q3EGZ1"/>
<reference evidence="2" key="3">
    <citation type="submission" date="2018-08" db="UniProtKB">
        <authorList>
            <consortium name="EnsemblPlants"/>
        </authorList>
    </citation>
    <scope>IDENTIFICATION</scope>
    <source>
        <strain evidence="2">cv. Bd21</strain>
    </source>
</reference>
<reference evidence="1 2" key="1">
    <citation type="journal article" date="2010" name="Nature">
        <title>Genome sequencing and analysis of the model grass Brachypodium distachyon.</title>
        <authorList>
            <consortium name="International Brachypodium Initiative"/>
        </authorList>
    </citation>
    <scope>NUCLEOTIDE SEQUENCE [LARGE SCALE GENOMIC DNA]</scope>
    <source>
        <strain evidence="1">Bd21</strain>
        <strain evidence="2">cv. Bd21</strain>
    </source>
</reference>
<dbReference type="Proteomes" id="UP000008810">
    <property type="component" value="Chromosome 4"/>
</dbReference>
<dbReference type="KEGG" id="bdi:104584414"/>
<dbReference type="PANTHER" id="PTHR34065:SF1">
    <property type="entry name" value="CELL DIVISION CONTROL PROTEIN 14"/>
    <property type="match status" value="1"/>
</dbReference>
<evidence type="ECO:0000313" key="1">
    <source>
        <dbReference type="EMBL" id="KQJ87015.1"/>
    </source>
</evidence>
<gene>
    <name evidence="2" type="primary">LOC104584414</name>
    <name evidence="1" type="ORF">BRADI_4g09013v3</name>
</gene>
<name>A0A0Q3EGZ1_BRADI</name>
<dbReference type="GeneID" id="104584414"/>
<evidence type="ECO:0000313" key="3">
    <source>
        <dbReference type="Proteomes" id="UP000008810"/>
    </source>
</evidence>
<sequence>MVPLLFGRGMLGMGRMEVTARGGEGSSLQLEGSGCGDGELAGAQVRWRLSRESTLARHTGLRGAMADLSFLLARGPPNLLGFLRSTASASGYSQLLLFRHSQSIPDLQGFDIAITSGCFDVGPSCLAPVRRNACESVFFWVYCRLAHYCP</sequence>
<dbReference type="EMBL" id="CM000883">
    <property type="protein sequence ID" value="KQJ87015.1"/>
    <property type="molecule type" value="Genomic_DNA"/>
</dbReference>
<protein>
    <submittedName>
        <fullName evidence="1 2">Uncharacterized protein</fullName>
    </submittedName>
</protein>
<dbReference type="STRING" id="15368.A0A0Q3EGZ1"/>
<accession>A0A0Q3EGZ1</accession>
<dbReference type="InterPro" id="IPR012535">
    <property type="entry name" value="Cell_div_Cdc14"/>
</dbReference>